<dbReference type="InterPro" id="IPR045155">
    <property type="entry name" value="Beta-lactam_cat"/>
</dbReference>
<dbReference type="EMBL" id="BKZW01000005">
    <property type="protein sequence ID" value="GER91982.1"/>
    <property type="molecule type" value="Genomic_DNA"/>
</dbReference>
<evidence type="ECO:0000313" key="3">
    <source>
        <dbReference type="Proteomes" id="UP000326912"/>
    </source>
</evidence>
<dbReference type="Proteomes" id="UP000326912">
    <property type="component" value="Unassembled WGS sequence"/>
</dbReference>
<dbReference type="PANTHER" id="PTHR35333:SF3">
    <property type="entry name" value="BETA-LACTAMASE-TYPE TRANSPEPTIDASE FOLD CONTAINING PROTEIN"/>
    <property type="match status" value="1"/>
</dbReference>
<dbReference type="PANTHER" id="PTHR35333">
    <property type="entry name" value="BETA-LACTAMASE"/>
    <property type="match status" value="1"/>
</dbReference>
<evidence type="ECO:0000313" key="2">
    <source>
        <dbReference type="EMBL" id="GER91982.1"/>
    </source>
</evidence>
<dbReference type="AlphaFoldDB" id="A0A5J4KY41"/>
<evidence type="ECO:0000259" key="1">
    <source>
        <dbReference type="Pfam" id="PF13354"/>
    </source>
</evidence>
<sequence>MNPEVERWNQASSVTPPYANFTAFFQRETVAPFFQPYYQRYAGAQNLGHPLTSAFPIQQGWLQFFENGALFDPLKHTLPVQTSSTNMDDLINAGLKDAPTGIVRLPLLQALLTAGSLVPLGGQGSTTTYVDLRKATAPDFVQPLPGRPRIDYLSMPEKQDIIIPVGHRGKTRVGHRIPSIFWTYINQPTVAPHGWQKDFGTPLTEALPFTISFNGQPHHMLTQAFLHDGLLLDWDSPGTTGQPAIQRLPTGIDYLRTFNFPAITLTQQQPVWSQQETVLMTRPGINQVLAHIGPHFPLTLLGATTWVEGQLWYRVQWASFKRVSTGWMMASASTFDKPISTGIWSTVDILSPQLAHYLTTIGSNVGMSVYDLSRNRTYVYNTDRQFIAASAIKIPIMLAFLDLLEHQKHEPDEQAMFLLTSMIENSNNDSTSIIYYNQIGDAAGLAAFLHKIGLNNFTADPDAWGNWQLSPQMMVDLLTLLTTGKILTPHHRALALDLMSHIEPDQRFGIGDTAQPGASIAMKNGWLISDTDNLWVVNSSGIIVTKREQYIIAVYTQSQPSLEAAQAIIRHVCKSIASLLS</sequence>
<dbReference type="SUPFAM" id="SSF56601">
    <property type="entry name" value="beta-lactamase/transpeptidase-like"/>
    <property type="match status" value="1"/>
</dbReference>
<dbReference type="InterPro" id="IPR012338">
    <property type="entry name" value="Beta-lactam/transpept-like"/>
</dbReference>
<protein>
    <recommendedName>
        <fullName evidence="1">Beta-lactamase class A catalytic domain-containing protein</fullName>
    </recommendedName>
</protein>
<proteinExistence type="predicted"/>
<reference evidence="2 3" key="1">
    <citation type="submission" date="2019-10" db="EMBL/GenBank/DDBJ databases">
        <title>Dictyobacter vulcani sp. nov., within the class Ktedonobacteria, isolated from soil of volcanic Mt. Zao.</title>
        <authorList>
            <person name="Zheng Y."/>
            <person name="Wang C.M."/>
            <person name="Sakai Y."/>
            <person name="Abe K."/>
            <person name="Yokota A."/>
            <person name="Yabe S."/>
        </authorList>
    </citation>
    <scope>NUCLEOTIDE SEQUENCE [LARGE SCALE GENOMIC DNA]</scope>
    <source>
        <strain evidence="2 3">W12</strain>
    </source>
</reference>
<dbReference type="Pfam" id="PF13354">
    <property type="entry name" value="Beta-lactamase2"/>
    <property type="match status" value="2"/>
</dbReference>
<keyword evidence="3" id="KW-1185">Reference proteome</keyword>
<comment type="caution">
    <text evidence="2">The sequence shown here is derived from an EMBL/GenBank/DDBJ whole genome shotgun (WGS) entry which is preliminary data.</text>
</comment>
<dbReference type="GO" id="GO:0008800">
    <property type="term" value="F:beta-lactamase activity"/>
    <property type="evidence" value="ECO:0007669"/>
    <property type="project" value="InterPro"/>
</dbReference>
<gene>
    <name evidence="2" type="ORF">KDW_61440</name>
</gene>
<feature type="domain" description="Beta-lactamase class A catalytic" evidence="1">
    <location>
        <begin position="418"/>
        <end position="556"/>
    </location>
</feature>
<feature type="domain" description="Beta-lactamase class A catalytic" evidence="1">
    <location>
        <begin position="366"/>
        <end position="414"/>
    </location>
</feature>
<accession>A0A5J4KY41</accession>
<organism evidence="2 3">
    <name type="scientific">Dictyobacter vulcani</name>
    <dbReference type="NCBI Taxonomy" id="2607529"/>
    <lineage>
        <taxon>Bacteria</taxon>
        <taxon>Bacillati</taxon>
        <taxon>Chloroflexota</taxon>
        <taxon>Ktedonobacteria</taxon>
        <taxon>Ktedonobacterales</taxon>
        <taxon>Dictyobacteraceae</taxon>
        <taxon>Dictyobacter</taxon>
    </lineage>
</organism>
<dbReference type="GO" id="GO:0030655">
    <property type="term" value="P:beta-lactam antibiotic catabolic process"/>
    <property type="evidence" value="ECO:0007669"/>
    <property type="project" value="InterPro"/>
</dbReference>
<name>A0A5J4KY41_9CHLR</name>
<dbReference type="GO" id="GO:0046677">
    <property type="term" value="P:response to antibiotic"/>
    <property type="evidence" value="ECO:0007669"/>
    <property type="project" value="InterPro"/>
</dbReference>
<dbReference type="RefSeq" id="WP_162005747.1">
    <property type="nucleotide sequence ID" value="NZ_BKZW01000005.1"/>
</dbReference>
<dbReference type="InterPro" id="IPR000871">
    <property type="entry name" value="Beta-lactam_class-A"/>
</dbReference>
<dbReference type="Gene3D" id="3.40.710.10">
    <property type="entry name" value="DD-peptidase/beta-lactamase superfamily"/>
    <property type="match status" value="1"/>
</dbReference>